<dbReference type="PANTHER" id="PTHR32305:SF15">
    <property type="entry name" value="PROTEIN RHSA-RELATED"/>
    <property type="match status" value="1"/>
</dbReference>
<dbReference type="RefSeq" id="WP_343888265.1">
    <property type="nucleotide sequence ID" value="NZ_BAAAEH010000008.1"/>
</dbReference>
<dbReference type="InterPro" id="IPR018392">
    <property type="entry name" value="LysM"/>
</dbReference>
<keyword evidence="2" id="KW-0472">Membrane</keyword>
<feature type="domain" description="LysM" evidence="3">
    <location>
        <begin position="2801"/>
        <end position="2848"/>
    </location>
</feature>
<evidence type="ECO:0000313" key="5">
    <source>
        <dbReference type="Proteomes" id="UP001419910"/>
    </source>
</evidence>
<name>A0ABU9Y3Y5_9SPHN</name>
<dbReference type="Gene3D" id="2.180.10.10">
    <property type="entry name" value="RHS repeat-associated core"/>
    <property type="match status" value="7"/>
</dbReference>
<dbReference type="PANTHER" id="PTHR32305">
    <property type="match status" value="1"/>
</dbReference>
<feature type="region of interest" description="Disordered" evidence="1">
    <location>
        <begin position="3102"/>
        <end position="3133"/>
    </location>
</feature>
<gene>
    <name evidence="4" type="ORF">ABC974_12845</name>
</gene>
<comment type="caution">
    <text evidence="4">The sequence shown here is derived from an EMBL/GenBank/DDBJ whole genome shotgun (WGS) entry which is preliminary data.</text>
</comment>
<feature type="compositionally biased region" description="Gly residues" evidence="1">
    <location>
        <begin position="3102"/>
        <end position="3112"/>
    </location>
</feature>
<dbReference type="InterPro" id="IPR050708">
    <property type="entry name" value="T6SS_VgrG/RHS"/>
</dbReference>
<evidence type="ECO:0000256" key="1">
    <source>
        <dbReference type="SAM" id="MobiDB-lite"/>
    </source>
</evidence>
<feature type="transmembrane region" description="Helical" evidence="2">
    <location>
        <begin position="2918"/>
        <end position="2938"/>
    </location>
</feature>
<dbReference type="Pfam" id="PF05593">
    <property type="entry name" value="RHS_repeat"/>
    <property type="match status" value="3"/>
</dbReference>
<protein>
    <submittedName>
        <fullName evidence="4">LysM peptidoglycan-binding domain-containing protein</fullName>
    </submittedName>
</protein>
<evidence type="ECO:0000259" key="3">
    <source>
        <dbReference type="PROSITE" id="PS51782"/>
    </source>
</evidence>
<reference evidence="4 5" key="1">
    <citation type="submission" date="2024-05" db="EMBL/GenBank/DDBJ databases">
        <authorList>
            <person name="Liu Q."/>
            <person name="Xin Y.-H."/>
        </authorList>
    </citation>
    <scope>NUCLEOTIDE SEQUENCE [LARGE SCALE GENOMIC DNA]</scope>
    <source>
        <strain evidence="4 5">CGMCC 1.10181</strain>
    </source>
</reference>
<dbReference type="NCBIfam" id="TIGR01643">
    <property type="entry name" value="YD_repeat_2x"/>
    <property type="match status" value="5"/>
</dbReference>
<dbReference type="Proteomes" id="UP001419910">
    <property type="component" value="Unassembled WGS sequence"/>
</dbReference>
<keyword evidence="5" id="KW-1185">Reference proteome</keyword>
<feature type="transmembrane region" description="Helical" evidence="2">
    <location>
        <begin position="2958"/>
        <end position="2977"/>
    </location>
</feature>
<dbReference type="EMBL" id="JBDIME010000010">
    <property type="protein sequence ID" value="MEN2790519.1"/>
    <property type="molecule type" value="Genomic_DNA"/>
</dbReference>
<accession>A0ABU9Y3Y5</accession>
<dbReference type="PROSITE" id="PS51782">
    <property type="entry name" value="LYSM"/>
    <property type="match status" value="1"/>
</dbReference>
<keyword evidence="2" id="KW-1133">Transmembrane helix</keyword>
<dbReference type="InterPro" id="IPR031325">
    <property type="entry name" value="RHS_repeat"/>
</dbReference>
<evidence type="ECO:0000313" key="4">
    <source>
        <dbReference type="EMBL" id="MEN2790519.1"/>
    </source>
</evidence>
<dbReference type="InterPro" id="IPR006530">
    <property type="entry name" value="YD"/>
</dbReference>
<feature type="region of interest" description="Disordered" evidence="1">
    <location>
        <begin position="2863"/>
        <end position="2883"/>
    </location>
</feature>
<organism evidence="4 5">
    <name type="scientific">Sphingomonas oligophenolica</name>
    <dbReference type="NCBI Taxonomy" id="301154"/>
    <lineage>
        <taxon>Bacteria</taxon>
        <taxon>Pseudomonadati</taxon>
        <taxon>Pseudomonadota</taxon>
        <taxon>Alphaproteobacteria</taxon>
        <taxon>Sphingomonadales</taxon>
        <taxon>Sphingomonadaceae</taxon>
        <taxon>Sphingomonas</taxon>
    </lineage>
</organism>
<dbReference type="Gene3D" id="3.10.350.10">
    <property type="entry name" value="LysM domain"/>
    <property type="match status" value="1"/>
</dbReference>
<feature type="compositionally biased region" description="Polar residues" evidence="1">
    <location>
        <begin position="3115"/>
        <end position="3129"/>
    </location>
</feature>
<proteinExistence type="predicted"/>
<feature type="transmembrane region" description="Helical" evidence="2">
    <location>
        <begin position="2889"/>
        <end position="2906"/>
    </location>
</feature>
<keyword evidence="2" id="KW-0812">Transmembrane</keyword>
<evidence type="ECO:0000256" key="2">
    <source>
        <dbReference type="SAM" id="Phobius"/>
    </source>
</evidence>
<dbReference type="Pfam" id="PF01476">
    <property type="entry name" value="LysM"/>
    <property type="match status" value="1"/>
</dbReference>
<dbReference type="CDD" id="cd00118">
    <property type="entry name" value="LysM"/>
    <property type="match status" value="1"/>
</dbReference>
<feature type="compositionally biased region" description="Polar residues" evidence="1">
    <location>
        <begin position="2863"/>
        <end position="2877"/>
    </location>
</feature>
<dbReference type="InterPro" id="IPR036779">
    <property type="entry name" value="LysM_dom_sf"/>
</dbReference>
<sequence length="3502" mass="370370">MVSIFTGLGSGFERGSLAQLGSAGLLGSGALGRSGEQLSVNAANGNFLISQRDEFLVGVGPDSAIARTYNSLGNFSDENGDNWRQSTDRRVHGLTGTLNTAGSTISRTSGDGSDIVYTWNSTASAYVATDGAGAYDKLTSSSGVWTWTDGGSQFTETYEAYGTDNWRITHVANTEGNALTFSYSGALLDKVTTANGEYEQYSWSGNNITQITTGYTDLATSTAKTLTRTRYGYDGSNRLTTVTVDLSPGDNSISDGKTYVTTYTYDGTSKRVATIVETDGSAMAIVYDGSGRVTTLTQTASTGVTRVTSLTYNTGYTTVTDPTGQVTRLDYDANFNLTKITAPPAYAGASQQTVQFAYNGNGDVTSVTDALGRVTTYSAFTANGMATSIVDTFASTVLSTTTRTFNNLNEVLSETRTGIDQTGSSVSETTRYVYDANGNLRFQISPEGRVQEWLHKFGSGPVQDVVLSHYEYTDDLYTTAGTPTETDMTTWRNGISDTARVSADYYSYDSRRALAATVRFGATTSNSSGPPATGSDGSEIKYITYDQAGQLLSTRNYGGTGGTGATSYTYDGMGRMLTATDINGGTTTYAFNDPSTTTTVTTASGYTTVRTYNKAGDLISSVDSGSNTTGGTTSYAYDKLGRVRVATDATGLKTYTIYDRAGRHTGDVDNEGHLTEYRYDADNRLVGTIQYHNTISSTNLTALANPDTIIDVNAIRPTASTQDTASWVVYDAEGRVLETIAGDGSATISTYDASGRLQQTIAYYNKVSGTTVAGYINGSAPSAVVTPTADATRDLVARSFYDKDGLLIGKLDGEGYLTQNIYDKAGRLITTIASATQVAAGNRATSSFTALQGYVGTSSDDRISHFVYDARDLLRYQVDEVTVAGVAKGRVTGYTYADDINKVSRQIVYDGYMAATTNYKLANIQSLAATLESSTGNRITYNEYDSVGRLAYTMSPTNQVTSYTYDNFGNVIREVQFASAWTGTWTPTPGELGFFNSTHGADTGNRVTRTWYTARGEAAYRADAEGYVTRSDFDAKGQLVGTTRWTTAITTNDTTTYAQVAAALSGATETRSWQYDSLGRTTRVTDGLGNYTSYSYHGASSLVNTVTRAANGNAQEQSVATTTYDAAGRAIQTIDAVGTTEQASSSISYDGRGLTASTTDARTNATTYTYDLDGRVKTVTNALSGVTTYDYNAFGQVWRTQDPNGNFSYSWYDKLGRAIATRDALGYLTTTSYSIFNDIASVTRYMTALTGTPAMGTVPTGTGTAATTSFTYDKTGRVLTSTDALNNVESYTYNLFDRTSITNKLGGVTNYVYDRLSRLIRQGYAATTTNYQASGNYSGGTLVTGTTTAGAENVITYSYDGYGNVKQQIEGYATSVGGSVTALRTTNYNYDANNRQTSISHDAVTVIADDMVTVSSTTPTEQFTYDKRGNVILAVDAGGAATYSYYDDLDRKVAEIRQLAASQWVYTAYGYDANGNLTSTKVYDANGSATTPATGGAVPAAPSGTYRETDATFDALNRMQTSVVVSVTGNTFTTGSWNGTSYVTSTASLTTTYQYDADGNVVKLTAPNGAVTWSWYNAQGHKSAQLDAEGYLTTWAYNAEGNVTNETRFATKFTGTPTLAAAPSVATSGDDRTTIFSYDLNGNRTQEKRTGVVAWTINASTGALTAAGTDSIINYTYNALGQVLTKTEPSETGAIATYIYDSDGRLTSEQRASFSDANGTTVTPVTSYAYDAVGDLITSTQAGTSSGTYQALQRVTTHRYGEGGRLLSTTDAEGNVHQYFYDVMGRTKKDAYNRLINSDSSASTTSTTTVAEAQTTTYDLGGRTLGQSIYSTIGGTLQRVGYFSYQYNNFGEVTAQGTGSNSASGMNAGSALYQVFNQFDAAGRLVGTTSGDGVWKFYAYDGAGNQTAAITSAGASFTSSTGFAGALALVSQANVDGTYTVYDKRNLAIQMIQEGRDLSGTVTNQTLNTYSTYNAFGDVATETDARGSTMTYTYNTMGRKIRSESPAVSITLENGLDIWAKPSEDDYYDLAGRQIGTRDANGTYGTSANTQATAYSKAANTGNLISYALLAGSGYDKSQALVAAEFHADGSKKQVLYDIMGDARVIRDELYNSASPYMHVEENSYNRLGQLVQDKHNRATNVSSASDDTTRLIDTYVYDQFGQRIQHGNNEYNYTGYSSYYGAPYTVLQLEKSNYDALGRVIGQTDLSGYVTTTAYAWDGTLSTSINGTATNFGGWTETTTYANSRTTISKRDLYNREVFNQDLGGHQVSETFDAAGRMVTRGSNVYSWYNSGTIATAASITGTVGGDVYDRKLTTYGYDAAGNRTSEVTNNDGSQMIQYGSNYYTYSSPSSYSYTLVNETATYDALGRLTVMNAAATSYLPTASLTEKYDAVGNIRNTVSTHAVLDGNGAVSSTATDNYWFRYDSRNELVTDKGMLSGTAGATGTTIVRGMSSGSVAGGQDYLYDAAGERVAAIRTDYTPGSYTSYYGYYPGSYSETRENDEYDGAGRLADIKITQGAAAYEVYNPTTGLYTAPSSIPSAPAATSSTPVSSVFTYDLLGRQVAQSDYSGSTVTYSRTASYAYNGFLQSDTTTTLKYEQNYTTNSYMSYNSYSQTSSTGEYLMGAVGSVSTTNYKNGSYQNSSSTTNSYVWWGSAQQSAIAYKPNTSQSTTNNTYFSYDGRGTLASVSIYDGRSRTVSYVTNGDDQIIRRDEADQNYWNATNQTGGDPHELWYRFGGKELGYVGNNSTSKLTESASIYDRQAYQANGAFRNGGSYASSYSDFAESSGGPINSYNQGAAGGSYVVQRSGETLRSIAQQVWGDSSLWYKIADANGITGDTQLVEGQHLTLPAGVARNHNNASTLTPYDSSSEIGNVSPTTPQPPKKSGCGILGQILLMAIAIAVTLVLKAPIGQLLNGGTTAAAAGSAAAIGGAALAGVAGSVVSQGFGLATGLQDKFNWGAVAMAGIGAGVGASLSKFSMFAGDTLTKAQTFATDVVRGALASTITQGIGVATGLQDKFNWAGVAAAGIGSGIGNAIGGSIKSGFFSHGIGSDFVTTAATDIADAATRSAIDGSDFGDNILAALPDAIGSVLGRAVGKAITGSSGGTSGGTAGPGQVTTPTPTDQVNANPTAGIAPTIGNSVTDIVVTARLHPYLYTDDRLASTSLMDFRQQSFGASGSASFTVGPPMNDGVFRTIGGQPVDQFGNPIAGALLQDASAAALPTGLSGLRISSILGGIEGIGPYAAIFARFSVFGTLTLLSGDTPRPQTVTVPYGSDLELQITGPDPYSKTGGSIGDPGTTAQFRKLTTEPILGGWASWTFSRSLNVPVSLVGGEVVYDPKALQKEYGKALPEALTLTAAIAQSERLTCSNIGTWVPDNSSAVGSNPYVYQGFVTGHPGQDFAVAASFRSSGIVSFDGCLDTPSGPLLQEAKADQGKPLELFSGPLAKIIAQGAAQEAVIMSLPGTRGAWFAQTMRDTGIIAGAFTDSGVGIPVVNLPMPRVGK</sequence>